<organism evidence="4 5">
    <name type="scientific">Sordaria macrospora</name>
    <dbReference type="NCBI Taxonomy" id="5147"/>
    <lineage>
        <taxon>Eukaryota</taxon>
        <taxon>Fungi</taxon>
        <taxon>Dikarya</taxon>
        <taxon>Ascomycota</taxon>
        <taxon>Pezizomycotina</taxon>
        <taxon>Sordariomycetes</taxon>
        <taxon>Sordariomycetidae</taxon>
        <taxon>Sordariales</taxon>
        <taxon>Sordariaceae</taxon>
        <taxon>Sordaria</taxon>
    </lineage>
</organism>
<protein>
    <recommendedName>
        <fullName evidence="3">Something about silencing protein 4 domain-containing protein</fullName>
    </recommendedName>
</protein>
<name>A0A8S9A2W3_SORMA</name>
<evidence type="ECO:0000259" key="3">
    <source>
        <dbReference type="Pfam" id="PF15460"/>
    </source>
</evidence>
<dbReference type="EMBL" id="NMPR01000005">
    <property type="protein sequence ID" value="KAA8636289.1"/>
    <property type="molecule type" value="Genomic_DNA"/>
</dbReference>
<gene>
    <name evidence="4" type="ORF">SMACR_04946</name>
</gene>
<feature type="compositionally biased region" description="Polar residues" evidence="2">
    <location>
        <begin position="21"/>
        <end position="35"/>
    </location>
</feature>
<evidence type="ECO:0000313" key="4">
    <source>
        <dbReference type="EMBL" id="KAA8636289.1"/>
    </source>
</evidence>
<dbReference type="GO" id="GO:0033255">
    <property type="term" value="C:SAS acetyltransferase complex"/>
    <property type="evidence" value="ECO:0007669"/>
    <property type="project" value="InterPro"/>
</dbReference>
<evidence type="ECO:0000313" key="5">
    <source>
        <dbReference type="Proteomes" id="UP000433876"/>
    </source>
</evidence>
<dbReference type="PANTHER" id="PTHR38422">
    <property type="entry name" value="SOMETHING ABOUT SILENCING PROTEIN 4"/>
    <property type="match status" value="1"/>
</dbReference>
<evidence type="ECO:0000256" key="2">
    <source>
        <dbReference type="SAM" id="MobiDB-lite"/>
    </source>
</evidence>
<feature type="region of interest" description="Disordered" evidence="2">
    <location>
        <begin position="392"/>
        <end position="575"/>
    </location>
</feature>
<feature type="coiled-coil region" evidence="1">
    <location>
        <begin position="309"/>
        <end position="336"/>
    </location>
</feature>
<dbReference type="PANTHER" id="PTHR38422:SF1">
    <property type="entry name" value="SOMETHING ABOUT SILENCING PROTEIN 4"/>
    <property type="match status" value="1"/>
</dbReference>
<evidence type="ECO:0000256" key="1">
    <source>
        <dbReference type="SAM" id="Coils"/>
    </source>
</evidence>
<dbReference type="Proteomes" id="UP000433876">
    <property type="component" value="Unassembled WGS sequence"/>
</dbReference>
<dbReference type="OMA" id="PEAIDSC"/>
<feature type="domain" description="Something about silencing protein 4" evidence="3">
    <location>
        <begin position="302"/>
        <end position="397"/>
    </location>
</feature>
<feature type="region of interest" description="Disordered" evidence="2">
    <location>
        <begin position="1"/>
        <end position="167"/>
    </location>
</feature>
<feature type="compositionally biased region" description="Basic residues" evidence="2">
    <location>
        <begin position="510"/>
        <end position="520"/>
    </location>
</feature>
<feature type="compositionally biased region" description="Polar residues" evidence="2">
    <location>
        <begin position="49"/>
        <end position="59"/>
    </location>
</feature>
<feature type="compositionally biased region" description="Polar residues" evidence="2">
    <location>
        <begin position="150"/>
        <end position="164"/>
    </location>
</feature>
<dbReference type="VEuPathDB" id="FungiDB:SMAC_04946"/>
<comment type="caution">
    <text evidence="4">The sequence shown here is derived from an EMBL/GenBank/DDBJ whole genome shotgun (WGS) entry which is preliminary data.</text>
</comment>
<dbReference type="InterPro" id="IPR029184">
    <property type="entry name" value="Sas4_dom"/>
</dbReference>
<dbReference type="AlphaFoldDB" id="A0A8S9A2W3"/>
<dbReference type="InterPro" id="IPR038988">
    <property type="entry name" value="Sas4"/>
</dbReference>
<feature type="compositionally biased region" description="Basic and acidic residues" evidence="2">
    <location>
        <begin position="74"/>
        <end position="85"/>
    </location>
</feature>
<dbReference type="Pfam" id="PF15460">
    <property type="entry name" value="SAS4"/>
    <property type="match status" value="1"/>
</dbReference>
<dbReference type="GO" id="GO:0004402">
    <property type="term" value="F:histone acetyltransferase activity"/>
    <property type="evidence" value="ECO:0007669"/>
    <property type="project" value="TreeGrafter"/>
</dbReference>
<keyword evidence="1" id="KW-0175">Coiled coil</keyword>
<feature type="compositionally biased region" description="Acidic residues" evidence="2">
    <location>
        <begin position="469"/>
        <end position="494"/>
    </location>
</feature>
<feature type="compositionally biased region" description="Gly residues" evidence="2">
    <location>
        <begin position="408"/>
        <end position="425"/>
    </location>
</feature>
<proteinExistence type="predicted"/>
<reference evidence="4 5" key="1">
    <citation type="submission" date="2017-07" db="EMBL/GenBank/DDBJ databases">
        <title>Genome sequence of the Sordaria macrospora wild type strain R19027.</title>
        <authorList>
            <person name="Nowrousian M."/>
            <person name="Teichert I."/>
            <person name="Kueck U."/>
        </authorList>
    </citation>
    <scope>NUCLEOTIDE SEQUENCE [LARGE SCALE GENOMIC DNA]</scope>
    <source>
        <strain evidence="4 5">R19027</strain>
        <tissue evidence="4">Mycelium</tissue>
    </source>
</reference>
<accession>A0A8S9A2W3</accession>
<feature type="compositionally biased region" description="Basic and acidic residues" evidence="2">
    <location>
        <begin position="442"/>
        <end position="468"/>
    </location>
</feature>
<sequence length="604" mass="67062">MATSTSVTRSRRAEGLRHPHSSNTVTYRSHSSPQNHAAHAQHPLANAKPEQSPSPIKQNTATTTTTTTHQRNKRSLEPTTARECDPVAPKKARYEFAVEIPARPSFRQSTSIESRDAKAPTPAPNPKPVVTVTAAPKPPNPSRAPPTTGAKPSTTATKQPSGLTRHQEKVVNGLKHELSRLNPNAADTIKEGGRKLRSQEGTRFKSELAAYFPDYDEVIGNDPKEQHLLNLDTPIVIGSTYLPVTHESTPVAQPGGFQPRPIESYPIRGYGDALFTDLYDSQTINFSFLETQHKGKAALKDDPLPDSLYETAHKKAERLERSIRNSEKGRAQHEKDQIVRLLDALQGHDWLRVMGVSGITEGRKKQFEPAREHFIKGCQAILEKFRKWAAEEKRRKRKKDRTTNADSGGKGGKGGKSGGKSGGKANGKVNKPQGGGKNGKRKHEDAKHKVELKDHRKDEDAAKHRVIADSDEEMEDREQDTGESDGDPPDESDVDASIAKQLREEAIAAAKKKPSKKGKRPAPPPPPPEPEPEPYKEFTSFFKKPYQRDAALNKNRRRGRNVLAWGQPVPDGDEQEFALPQDILDEETLKAHARRKRRDKRGKH</sequence>